<reference evidence="1 2" key="1">
    <citation type="submission" date="2015-11" db="EMBL/GenBank/DDBJ databases">
        <title>Draft Genome Sequence of the Strain BR 10423 (Rhizobium sp.) isolated from nodules of Mimosa pudica.</title>
        <authorList>
            <person name="Barauna A.C."/>
            <person name="Zilli J.E."/>
            <person name="Simoes-Araujo J.L."/>
            <person name="Reis V.M."/>
            <person name="James E.K."/>
            <person name="Reis F.B.Jr."/>
            <person name="Rouws L.F."/>
            <person name="Passos S.R."/>
            <person name="Gois S.R."/>
        </authorList>
    </citation>
    <scope>NUCLEOTIDE SEQUENCE [LARGE SCALE GENOMIC DNA]</scope>
    <source>
        <strain evidence="1 2">BR10423</strain>
    </source>
</reference>
<dbReference type="AlphaFoldDB" id="A0A109JWY0"/>
<comment type="caution">
    <text evidence="1">The sequence shown here is derived from an EMBL/GenBank/DDBJ whole genome shotgun (WGS) entry which is preliminary data.</text>
</comment>
<sequence length="66" mass="6986">MTLSQRGFGGAPAAAEEANDLKYFSFVAPANPDALAAHGEVRQDPSVIEPPSSVWETLPVSNWLSS</sequence>
<proteinExistence type="predicted"/>
<name>A0A109JWY0_9HYPH</name>
<accession>A0A109JWY0</accession>
<evidence type="ECO:0000313" key="1">
    <source>
        <dbReference type="EMBL" id="KWV56535.1"/>
    </source>
</evidence>
<evidence type="ECO:0000313" key="2">
    <source>
        <dbReference type="Proteomes" id="UP000068164"/>
    </source>
</evidence>
<organism evidence="1 2">
    <name type="scientific">Rhizobium altiplani</name>
    <dbReference type="NCBI Taxonomy" id="1864509"/>
    <lineage>
        <taxon>Bacteria</taxon>
        <taxon>Pseudomonadati</taxon>
        <taxon>Pseudomonadota</taxon>
        <taxon>Alphaproteobacteria</taxon>
        <taxon>Hyphomicrobiales</taxon>
        <taxon>Rhizobiaceae</taxon>
        <taxon>Rhizobium/Agrobacterium group</taxon>
        <taxon>Rhizobium</taxon>
    </lineage>
</organism>
<protein>
    <submittedName>
        <fullName evidence="1">Uncharacterized protein</fullName>
    </submittedName>
</protein>
<dbReference type="Proteomes" id="UP000068164">
    <property type="component" value="Unassembled WGS sequence"/>
</dbReference>
<dbReference type="EMBL" id="LNCD01000036">
    <property type="protein sequence ID" value="KWV56535.1"/>
    <property type="molecule type" value="Genomic_DNA"/>
</dbReference>
<keyword evidence="2" id="KW-1185">Reference proteome</keyword>
<gene>
    <name evidence="1" type="ORF">AS026_33775</name>
</gene>